<accession>A0A8T0FBJ1</accession>
<reference evidence="10" key="2">
    <citation type="submission" date="2020-06" db="EMBL/GenBank/DDBJ databases">
        <authorList>
            <person name="Sheffer M."/>
        </authorList>
    </citation>
    <scope>NUCLEOTIDE SEQUENCE</scope>
</reference>
<evidence type="ECO:0000256" key="1">
    <source>
        <dbReference type="ARBA" id="ARBA00004173"/>
    </source>
</evidence>
<keyword evidence="4 10" id="KW-0689">Ribosomal protein</keyword>
<dbReference type="Pfam" id="PF18699">
    <property type="entry name" value="MRPL52"/>
    <property type="match status" value="1"/>
</dbReference>
<dbReference type="PANTHER" id="PTHR34090">
    <property type="entry name" value="39S RIBOSOMAL PROTEIN L52, MITOCHONDRIAL"/>
    <property type="match status" value="1"/>
</dbReference>
<evidence type="ECO:0000256" key="3">
    <source>
        <dbReference type="ARBA" id="ARBA00022946"/>
    </source>
</evidence>
<dbReference type="AlphaFoldDB" id="A0A8T0FBJ1"/>
<evidence type="ECO:0000256" key="2">
    <source>
        <dbReference type="ARBA" id="ARBA00007232"/>
    </source>
</evidence>
<keyword evidence="6" id="KW-0687">Ribonucleoprotein</keyword>
<comment type="caution">
    <text evidence="10">The sequence shown here is derived from an EMBL/GenBank/DDBJ whole genome shotgun (WGS) entry which is preliminary data.</text>
</comment>
<gene>
    <name evidence="10" type="ORF">HNY73_008046</name>
</gene>
<dbReference type="PANTHER" id="PTHR34090:SF1">
    <property type="entry name" value="LARGE RIBOSOMAL SUBUNIT PROTEIN ML52"/>
    <property type="match status" value="1"/>
</dbReference>
<dbReference type="EMBL" id="JABXBU010000015">
    <property type="protein sequence ID" value="KAF8786313.1"/>
    <property type="molecule type" value="Genomic_DNA"/>
</dbReference>
<evidence type="ECO:0000313" key="10">
    <source>
        <dbReference type="EMBL" id="KAF8786313.1"/>
    </source>
</evidence>
<evidence type="ECO:0000313" key="11">
    <source>
        <dbReference type="Proteomes" id="UP000807504"/>
    </source>
</evidence>
<sequence length="105" mass="12174">MQCSSVLYESVASWRLRKGLPAKGREYGPMTDLPDWSYADGRPAPLQEAKKKRIKLQKEYMDNIIKLSKEVDKCFDLNRQKAATEEANRKKAIQNRLKPKGERFS</sequence>
<dbReference type="Proteomes" id="UP000807504">
    <property type="component" value="Unassembled WGS sequence"/>
</dbReference>
<evidence type="ECO:0000256" key="5">
    <source>
        <dbReference type="ARBA" id="ARBA00023128"/>
    </source>
</evidence>
<reference evidence="10" key="1">
    <citation type="journal article" date="2020" name="bioRxiv">
        <title>Chromosome-level reference genome of the European wasp spider Argiope bruennichi: a resource for studies on range expansion and evolutionary adaptation.</title>
        <authorList>
            <person name="Sheffer M.M."/>
            <person name="Hoppe A."/>
            <person name="Krehenwinkel H."/>
            <person name="Uhl G."/>
            <person name="Kuss A.W."/>
            <person name="Jensen L."/>
            <person name="Jensen C."/>
            <person name="Gillespie R.G."/>
            <person name="Hoff K.J."/>
            <person name="Prost S."/>
        </authorList>
    </citation>
    <scope>NUCLEOTIDE SEQUENCE</scope>
</reference>
<organism evidence="10 11">
    <name type="scientific">Argiope bruennichi</name>
    <name type="common">Wasp spider</name>
    <name type="synonym">Aranea bruennichi</name>
    <dbReference type="NCBI Taxonomy" id="94029"/>
    <lineage>
        <taxon>Eukaryota</taxon>
        <taxon>Metazoa</taxon>
        <taxon>Ecdysozoa</taxon>
        <taxon>Arthropoda</taxon>
        <taxon>Chelicerata</taxon>
        <taxon>Arachnida</taxon>
        <taxon>Araneae</taxon>
        <taxon>Araneomorphae</taxon>
        <taxon>Entelegynae</taxon>
        <taxon>Araneoidea</taxon>
        <taxon>Araneidae</taxon>
        <taxon>Argiope</taxon>
    </lineage>
</organism>
<keyword evidence="3" id="KW-0809">Transit peptide</keyword>
<evidence type="ECO:0000256" key="9">
    <source>
        <dbReference type="SAM" id="MobiDB-lite"/>
    </source>
</evidence>
<evidence type="ECO:0000256" key="6">
    <source>
        <dbReference type="ARBA" id="ARBA00023274"/>
    </source>
</evidence>
<evidence type="ECO:0000256" key="7">
    <source>
        <dbReference type="ARBA" id="ARBA00035181"/>
    </source>
</evidence>
<dbReference type="GO" id="GO:0003735">
    <property type="term" value="F:structural constituent of ribosome"/>
    <property type="evidence" value="ECO:0007669"/>
    <property type="project" value="InterPro"/>
</dbReference>
<name>A0A8T0FBJ1_ARGBR</name>
<protein>
    <recommendedName>
        <fullName evidence="7">Large ribosomal subunit protein mL52</fullName>
    </recommendedName>
    <alternativeName>
        <fullName evidence="8">39S ribosomal protein L52, mitochondrial</fullName>
    </alternativeName>
</protein>
<keyword evidence="11" id="KW-1185">Reference proteome</keyword>
<proteinExistence type="inferred from homology"/>
<comment type="similarity">
    <text evidence="2">Belongs to the mitochondrion-specific ribosomal protein mL52 family.</text>
</comment>
<dbReference type="GO" id="GO:0032543">
    <property type="term" value="P:mitochondrial translation"/>
    <property type="evidence" value="ECO:0007669"/>
    <property type="project" value="InterPro"/>
</dbReference>
<evidence type="ECO:0000256" key="8">
    <source>
        <dbReference type="ARBA" id="ARBA00035425"/>
    </source>
</evidence>
<evidence type="ECO:0000256" key="4">
    <source>
        <dbReference type="ARBA" id="ARBA00022980"/>
    </source>
</evidence>
<comment type="subcellular location">
    <subcellularLocation>
        <location evidence="1">Mitochondrion</location>
    </subcellularLocation>
</comment>
<feature type="region of interest" description="Disordered" evidence="9">
    <location>
        <begin position="22"/>
        <end position="42"/>
    </location>
</feature>
<keyword evidence="5" id="KW-0496">Mitochondrion</keyword>
<feature type="region of interest" description="Disordered" evidence="9">
    <location>
        <begin position="84"/>
        <end position="105"/>
    </location>
</feature>
<dbReference type="GO" id="GO:0005762">
    <property type="term" value="C:mitochondrial large ribosomal subunit"/>
    <property type="evidence" value="ECO:0007669"/>
    <property type="project" value="InterPro"/>
</dbReference>
<dbReference type="InterPro" id="IPR034596">
    <property type="entry name" value="Ribosomal_mL52"/>
</dbReference>